<sequence>MTRKSEINPSEVSSLTNKRPKVKKIEPNKAVARRKKSSQIQKITSAGQVKYKCTGGNIENIEDASVEPAATTEYGTRVGGAEKTFGFE</sequence>
<evidence type="ECO:0000313" key="2">
    <source>
        <dbReference type="EMBL" id="KAL3497754.1"/>
    </source>
</evidence>
<reference evidence="2 3" key="1">
    <citation type="submission" date="2024-11" db="EMBL/GenBank/DDBJ databases">
        <title>A near-complete genome assembly of Cinchona calisaya.</title>
        <authorList>
            <person name="Lian D.C."/>
            <person name="Zhao X.W."/>
            <person name="Wei L."/>
        </authorList>
    </citation>
    <scope>NUCLEOTIDE SEQUENCE [LARGE SCALE GENOMIC DNA]</scope>
    <source>
        <tissue evidence="2">Nenye</tissue>
    </source>
</reference>
<accession>A0ABD2XU71</accession>
<dbReference type="AlphaFoldDB" id="A0ABD2XU71"/>
<organism evidence="2 3">
    <name type="scientific">Cinchona calisaya</name>
    <dbReference type="NCBI Taxonomy" id="153742"/>
    <lineage>
        <taxon>Eukaryota</taxon>
        <taxon>Viridiplantae</taxon>
        <taxon>Streptophyta</taxon>
        <taxon>Embryophyta</taxon>
        <taxon>Tracheophyta</taxon>
        <taxon>Spermatophyta</taxon>
        <taxon>Magnoliopsida</taxon>
        <taxon>eudicotyledons</taxon>
        <taxon>Gunneridae</taxon>
        <taxon>Pentapetalae</taxon>
        <taxon>asterids</taxon>
        <taxon>lamiids</taxon>
        <taxon>Gentianales</taxon>
        <taxon>Rubiaceae</taxon>
        <taxon>Cinchonoideae</taxon>
        <taxon>Cinchoneae</taxon>
        <taxon>Cinchona</taxon>
    </lineage>
</organism>
<comment type="caution">
    <text evidence="2">The sequence shown here is derived from an EMBL/GenBank/DDBJ whole genome shotgun (WGS) entry which is preliminary data.</text>
</comment>
<proteinExistence type="predicted"/>
<feature type="compositionally biased region" description="Polar residues" evidence="1">
    <location>
        <begin position="7"/>
        <end position="17"/>
    </location>
</feature>
<dbReference type="EMBL" id="JBJUIK010000017">
    <property type="protein sequence ID" value="KAL3497754.1"/>
    <property type="molecule type" value="Genomic_DNA"/>
</dbReference>
<gene>
    <name evidence="2" type="ORF">ACH5RR_040486</name>
</gene>
<protein>
    <submittedName>
        <fullName evidence="2">Uncharacterized protein</fullName>
    </submittedName>
</protein>
<evidence type="ECO:0000256" key="1">
    <source>
        <dbReference type="SAM" id="MobiDB-lite"/>
    </source>
</evidence>
<evidence type="ECO:0000313" key="3">
    <source>
        <dbReference type="Proteomes" id="UP001630127"/>
    </source>
</evidence>
<dbReference type="Proteomes" id="UP001630127">
    <property type="component" value="Unassembled WGS sequence"/>
</dbReference>
<feature type="region of interest" description="Disordered" evidence="1">
    <location>
        <begin position="1"/>
        <end position="43"/>
    </location>
</feature>
<keyword evidence="3" id="KW-1185">Reference proteome</keyword>
<name>A0ABD2XU71_9GENT</name>